<reference evidence="2 3" key="1">
    <citation type="journal article" date="2012" name="Appl. Environ. Microbiol.">
        <title>Characterization of DC1, a broad-host-range Bcep22-like podovirus.</title>
        <authorList>
            <person name="Lynch K.H."/>
            <person name="Stothard P."/>
            <person name="Dennis J.J."/>
        </authorList>
    </citation>
    <scope>NUCLEOTIDE SEQUENCE [LARGE SCALE GENOMIC DNA]</scope>
</reference>
<dbReference type="GeneID" id="13455433"/>
<dbReference type="OrthoDB" id="10966at10239"/>
<protein>
    <submittedName>
        <fullName evidence="2">Repressor</fullName>
    </submittedName>
</protein>
<name>I6NW11_9CAUD</name>
<organism evidence="2 3">
    <name type="scientific">Burkholderia phage DC1</name>
    <dbReference type="NCBI Taxonomy" id="2881398"/>
    <lineage>
        <taxon>Viruses</taxon>
        <taxon>Duplodnaviria</taxon>
        <taxon>Heunggongvirae</taxon>
        <taxon>Uroviricota</taxon>
        <taxon>Caudoviricetes</taxon>
        <taxon>Lessievirus</taxon>
        <taxon>Lessievirus DC1</taxon>
    </lineage>
</organism>
<dbReference type="Proteomes" id="UP000007817">
    <property type="component" value="Segment"/>
</dbReference>
<proteinExistence type="predicted"/>
<feature type="domain" description="HTH cro/C1-type" evidence="1">
    <location>
        <begin position="12"/>
        <end position="63"/>
    </location>
</feature>
<dbReference type="RefSeq" id="YP_006589938.1">
    <property type="nucleotide sequence ID" value="NC_018452.1"/>
</dbReference>
<sequence length="196" mass="21651">MSKVKKKYFLDLMEGRKLSLRALAQKMDMQHSQLSLTLSGQRKMQLDEAAKLSQIFGRPLAEIAVAAGVEVRPTSGKRVDVIGFIGKDGTLTLNPKELVERADAPPNLPDGSVAIQFRTTESPLEWMDGWVAFGQQTDSVSPESYGRFSMCKITDGPIVVATPKRGYRDGTFNLSGPYARENAPLDWSSPLLICRF</sequence>
<evidence type="ECO:0000313" key="3">
    <source>
        <dbReference type="Proteomes" id="UP000007817"/>
    </source>
</evidence>
<dbReference type="SUPFAM" id="SSF47413">
    <property type="entry name" value="lambda repressor-like DNA-binding domains"/>
    <property type="match status" value="1"/>
</dbReference>
<dbReference type="InterPro" id="IPR010982">
    <property type="entry name" value="Lambda_DNA-bd_dom_sf"/>
</dbReference>
<dbReference type="InterPro" id="IPR001387">
    <property type="entry name" value="Cro/C1-type_HTH"/>
</dbReference>
<keyword evidence="3" id="KW-1185">Reference proteome</keyword>
<dbReference type="PROSITE" id="PS50943">
    <property type="entry name" value="HTH_CROC1"/>
    <property type="match status" value="1"/>
</dbReference>
<dbReference type="EMBL" id="JN662425">
    <property type="protein sequence ID" value="AEZ50823.1"/>
    <property type="molecule type" value="Genomic_DNA"/>
</dbReference>
<dbReference type="KEGG" id="vg:13455433"/>
<dbReference type="Gene3D" id="1.10.260.40">
    <property type="entry name" value="lambda repressor-like DNA-binding domains"/>
    <property type="match status" value="1"/>
</dbReference>
<evidence type="ECO:0000313" key="2">
    <source>
        <dbReference type="EMBL" id="AEZ50823.1"/>
    </source>
</evidence>
<gene>
    <name evidence="2" type="ORF">DC1_0008</name>
</gene>
<evidence type="ECO:0000259" key="1">
    <source>
        <dbReference type="PROSITE" id="PS50943"/>
    </source>
</evidence>
<dbReference type="SMART" id="SM00530">
    <property type="entry name" value="HTH_XRE"/>
    <property type="match status" value="1"/>
</dbReference>
<dbReference type="GO" id="GO:0003677">
    <property type="term" value="F:DNA binding"/>
    <property type="evidence" value="ECO:0007669"/>
    <property type="project" value="InterPro"/>
</dbReference>
<accession>I6NW11</accession>